<organism evidence="3 4">
    <name type="scientific">Odynerus spinipes</name>
    <dbReference type="NCBI Taxonomy" id="1348599"/>
    <lineage>
        <taxon>Eukaryota</taxon>
        <taxon>Metazoa</taxon>
        <taxon>Ecdysozoa</taxon>
        <taxon>Arthropoda</taxon>
        <taxon>Hexapoda</taxon>
        <taxon>Insecta</taxon>
        <taxon>Pterygota</taxon>
        <taxon>Neoptera</taxon>
        <taxon>Endopterygota</taxon>
        <taxon>Hymenoptera</taxon>
        <taxon>Apocrita</taxon>
        <taxon>Aculeata</taxon>
        <taxon>Vespoidea</taxon>
        <taxon>Vespidae</taxon>
        <taxon>Eumeninae</taxon>
        <taxon>Odynerus</taxon>
    </lineage>
</organism>
<evidence type="ECO:0000259" key="2">
    <source>
        <dbReference type="PROSITE" id="PS50940"/>
    </source>
</evidence>
<dbReference type="EMBL" id="JAIFRP010000031">
    <property type="protein sequence ID" value="KAK2582408.1"/>
    <property type="molecule type" value="Genomic_DNA"/>
</dbReference>
<keyword evidence="1" id="KW-0472">Membrane</keyword>
<reference evidence="3" key="1">
    <citation type="submission" date="2021-08" db="EMBL/GenBank/DDBJ databases">
        <authorList>
            <person name="Misof B."/>
            <person name="Oliver O."/>
            <person name="Podsiadlowski L."/>
            <person name="Donath A."/>
            <person name="Peters R."/>
            <person name="Mayer C."/>
            <person name="Rust J."/>
            <person name="Gunkel S."/>
            <person name="Lesny P."/>
            <person name="Martin S."/>
            <person name="Oeyen J.P."/>
            <person name="Petersen M."/>
            <person name="Panagiotis P."/>
            <person name="Wilbrandt J."/>
            <person name="Tanja T."/>
        </authorList>
    </citation>
    <scope>NUCLEOTIDE SEQUENCE</scope>
    <source>
        <strain evidence="3">GBR_01_08_01A</strain>
        <tissue evidence="3">Thorax + abdomen</tissue>
    </source>
</reference>
<feature type="domain" description="Chitin-binding type-2" evidence="2">
    <location>
        <begin position="81"/>
        <end position="143"/>
    </location>
</feature>
<dbReference type="PROSITE" id="PS50940">
    <property type="entry name" value="CHIT_BIND_II"/>
    <property type="match status" value="1"/>
</dbReference>
<dbReference type="GO" id="GO:0005576">
    <property type="term" value="C:extracellular region"/>
    <property type="evidence" value="ECO:0007669"/>
    <property type="project" value="InterPro"/>
</dbReference>
<proteinExistence type="predicted"/>
<dbReference type="GO" id="GO:0008061">
    <property type="term" value="F:chitin binding"/>
    <property type="evidence" value="ECO:0007669"/>
    <property type="project" value="InterPro"/>
</dbReference>
<reference evidence="3" key="2">
    <citation type="journal article" date="2023" name="Commun. Biol.">
        <title>Intrasexual cuticular hydrocarbon dimorphism in a wasp sheds light on hydrocarbon biosynthesis genes in Hymenoptera.</title>
        <authorList>
            <person name="Moris V.C."/>
            <person name="Podsiadlowski L."/>
            <person name="Martin S."/>
            <person name="Oeyen J.P."/>
            <person name="Donath A."/>
            <person name="Petersen M."/>
            <person name="Wilbrandt J."/>
            <person name="Misof B."/>
            <person name="Liedtke D."/>
            <person name="Thamm M."/>
            <person name="Scheiner R."/>
            <person name="Schmitt T."/>
            <person name="Niehuis O."/>
        </authorList>
    </citation>
    <scope>NUCLEOTIDE SEQUENCE</scope>
    <source>
        <strain evidence="3">GBR_01_08_01A</strain>
    </source>
</reference>
<dbReference type="Gene3D" id="2.170.140.10">
    <property type="entry name" value="Chitin binding domain"/>
    <property type="match status" value="1"/>
</dbReference>
<keyword evidence="1" id="KW-1133">Transmembrane helix</keyword>
<evidence type="ECO:0000256" key="1">
    <source>
        <dbReference type="SAM" id="Phobius"/>
    </source>
</evidence>
<dbReference type="SMART" id="SM00494">
    <property type="entry name" value="ChtBD2"/>
    <property type="match status" value="1"/>
</dbReference>
<feature type="transmembrane region" description="Helical" evidence="1">
    <location>
        <begin position="48"/>
        <end position="70"/>
    </location>
</feature>
<keyword evidence="1" id="KW-0812">Transmembrane</keyword>
<gene>
    <name evidence="3" type="ORF">KPH14_004726</name>
</gene>
<evidence type="ECO:0000313" key="4">
    <source>
        <dbReference type="Proteomes" id="UP001258017"/>
    </source>
</evidence>
<dbReference type="Pfam" id="PF01607">
    <property type="entry name" value="CBM_14"/>
    <property type="match status" value="1"/>
</dbReference>
<dbReference type="SUPFAM" id="SSF57625">
    <property type="entry name" value="Invertebrate chitin-binding proteins"/>
    <property type="match status" value="1"/>
</dbReference>
<dbReference type="Proteomes" id="UP001258017">
    <property type="component" value="Unassembled WGS sequence"/>
</dbReference>
<sequence length="149" mass="16531">MRPNGVYKACIQSPMSLVGSTKTLFEFHISRYSIFFLIQTKTPKNMKYLLALQCICLIAVVVYASPPFGIPEENLSPNCQTPKCPEAKDGALVVKPVNLTYPLDCLLYVACKPEFSIESCPSDEVFNKNTGRCDTPENAKCVPCWKQAA</sequence>
<dbReference type="AlphaFoldDB" id="A0AAD9VPN7"/>
<name>A0AAD9VPN7_9HYME</name>
<evidence type="ECO:0000313" key="3">
    <source>
        <dbReference type="EMBL" id="KAK2582408.1"/>
    </source>
</evidence>
<comment type="caution">
    <text evidence="3">The sequence shown here is derived from an EMBL/GenBank/DDBJ whole genome shotgun (WGS) entry which is preliminary data.</text>
</comment>
<dbReference type="InterPro" id="IPR036508">
    <property type="entry name" value="Chitin-bd_dom_sf"/>
</dbReference>
<accession>A0AAD9VPN7</accession>
<keyword evidence="4" id="KW-1185">Reference proteome</keyword>
<protein>
    <recommendedName>
        <fullName evidence="2">Chitin-binding type-2 domain-containing protein</fullName>
    </recommendedName>
</protein>
<dbReference type="InterPro" id="IPR002557">
    <property type="entry name" value="Chitin-bd_dom"/>
</dbReference>